<evidence type="ECO:0000256" key="3">
    <source>
        <dbReference type="ARBA" id="ARBA00022833"/>
    </source>
</evidence>
<comment type="caution">
    <text evidence="6">The sequence shown here is derived from an EMBL/GenBank/DDBJ whole genome shotgun (WGS) entry which is preliminary data.</text>
</comment>
<dbReference type="PROSITE" id="PS50157">
    <property type="entry name" value="ZINC_FINGER_C2H2_2"/>
    <property type="match status" value="1"/>
</dbReference>
<keyword evidence="2 4" id="KW-0863">Zinc-finger</keyword>
<evidence type="ECO:0000256" key="2">
    <source>
        <dbReference type="ARBA" id="ARBA00022771"/>
    </source>
</evidence>
<organism evidence="6">
    <name type="scientific">Fusarium oxysporum (strain Fo5176)</name>
    <name type="common">Fusarium vascular wilt</name>
    <dbReference type="NCBI Taxonomy" id="660025"/>
    <lineage>
        <taxon>Eukaryota</taxon>
        <taxon>Fungi</taxon>
        <taxon>Dikarya</taxon>
        <taxon>Ascomycota</taxon>
        <taxon>Pezizomycotina</taxon>
        <taxon>Sordariomycetes</taxon>
        <taxon>Hypocreomycetidae</taxon>
        <taxon>Hypocreales</taxon>
        <taxon>Nectriaceae</taxon>
        <taxon>Fusarium</taxon>
        <taxon>Fusarium oxysporum species complex</taxon>
    </lineage>
</organism>
<evidence type="ECO:0000256" key="4">
    <source>
        <dbReference type="PROSITE-ProRule" id="PRU00042"/>
    </source>
</evidence>
<evidence type="ECO:0000256" key="1">
    <source>
        <dbReference type="ARBA" id="ARBA00022723"/>
    </source>
</evidence>
<evidence type="ECO:0000313" key="6">
    <source>
        <dbReference type="EMBL" id="EGU71829.1"/>
    </source>
</evidence>
<keyword evidence="3" id="KW-0862">Zinc</keyword>
<gene>
    <name evidence="6" type="ORF">FOXB_17662</name>
</gene>
<dbReference type="AlphaFoldDB" id="F9GG78"/>
<dbReference type="SUPFAM" id="SSF57667">
    <property type="entry name" value="beta-beta-alpha zinc fingers"/>
    <property type="match status" value="1"/>
</dbReference>
<dbReference type="PANTHER" id="PTHR23235">
    <property type="entry name" value="KRUEPPEL-LIKE TRANSCRIPTION FACTOR"/>
    <property type="match status" value="1"/>
</dbReference>
<name>F9GG78_FUSOF</name>
<dbReference type="STRING" id="660025.F9GG78"/>
<dbReference type="PROSITE" id="PS00028">
    <property type="entry name" value="ZINC_FINGER_C2H2_1"/>
    <property type="match status" value="1"/>
</dbReference>
<dbReference type="InterPro" id="IPR013087">
    <property type="entry name" value="Znf_C2H2_type"/>
</dbReference>
<protein>
    <recommendedName>
        <fullName evidence="5">C2H2-type domain-containing protein</fullName>
    </recommendedName>
</protein>
<dbReference type="GO" id="GO:0000981">
    <property type="term" value="F:DNA-binding transcription factor activity, RNA polymerase II-specific"/>
    <property type="evidence" value="ECO:0007669"/>
    <property type="project" value="TreeGrafter"/>
</dbReference>
<dbReference type="SMART" id="SM00355">
    <property type="entry name" value="ZnF_C2H2"/>
    <property type="match status" value="2"/>
</dbReference>
<dbReference type="GO" id="GO:0008270">
    <property type="term" value="F:zinc ion binding"/>
    <property type="evidence" value="ECO:0007669"/>
    <property type="project" value="UniProtKB-KW"/>
</dbReference>
<feature type="domain" description="C2H2-type" evidence="5">
    <location>
        <begin position="369"/>
        <end position="398"/>
    </location>
</feature>
<dbReference type="InterPro" id="IPR036236">
    <property type="entry name" value="Znf_C2H2_sf"/>
</dbReference>
<accession>F9GG78</accession>
<proteinExistence type="predicted"/>
<dbReference type="GO" id="GO:0000978">
    <property type="term" value="F:RNA polymerase II cis-regulatory region sequence-specific DNA binding"/>
    <property type="evidence" value="ECO:0007669"/>
    <property type="project" value="TreeGrafter"/>
</dbReference>
<dbReference type="PANTHER" id="PTHR23235:SF120">
    <property type="entry name" value="KRUPPEL-LIKE FACTOR 15"/>
    <property type="match status" value="1"/>
</dbReference>
<sequence>MGPPVPNLGGEGAVDDSSSVWQQEYDGGFMQAANYDDLCNRQIIYGPVPLGPLQYAASDSIQELSNSPIQPIQHDSVLKWRGILVVKSLYNRGPMSFDEASHLQISSFFLLFPQRHFGAFLLFKFFILTKKMHFESDCRFGMDPIFSQYSLALSCPSTTTSSSSTSSTYCPFTPTSRRSTSHEFGNMEFDGHCNSVPHRAELTPPSSTMGKSMLGPVKPEPEHISFSDSLPNTPMKQEQLSFEYEHTMEINMAHHGPMGSLTSSNSFGMSSYSADAAMVPASFMMTPTQSISGLRLSRQAYRGLVPTSPLGYHLHDRNSPNRMYAQRKLMMYEIQQKSAGLQRAQIQSSRKGSIKHNSAQVDVVRRAMCKCDYPGCHKAFRRNEHLKRHKQTFHGEGPNRFSCEFCGKDQFNRQDNLNNHRKLHARPNSRNRGVEFIPAAVP</sequence>
<keyword evidence="1" id="KW-0479">Metal-binding</keyword>
<reference evidence="6" key="1">
    <citation type="journal article" date="2012" name="Mol. Plant Microbe Interact.">
        <title>A highly conserved effector in Fusarium oxysporum is required for full virulence on Arabidopsis.</title>
        <authorList>
            <person name="Thatcher L.F."/>
            <person name="Gardiner D.M."/>
            <person name="Kazan K."/>
            <person name="Manners J."/>
        </authorList>
    </citation>
    <scope>NUCLEOTIDE SEQUENCE [LARGE SCALE GENOMIC DNA]</scope>
    <source>
        <strain evidence="6">Fo5176</strain>
    </source>
</reference>
<feature type="non-terminal residue" evidence="6">
    <location>
        <position position="442"/>
    </location>
</feature>
<dbReference type="EMBL" id="AFQF01007572">
    <property type="protein sequence ID" value="EGU71829.1"/>
    <property type="molecule type" value="Genomic_DNA"/>
</dbReference>
<dbReference type="Gene3D" id="3.30.160.60">
    <property type="entry name" value="Classic Zinc Finger"/>
    <property type="match status" value="2"/>
</dbReference>
<evidence type="ECO:0000259" key="5">
    <source>
        <dbReference type="PROSITE" id="PS50157"/>
    </source>
</evidence>